<protein>
    <submittedName>
        <fullName evidence="2">Uncharacterized protein</fullName>
    </submittedName>
</protein>
<dbReference type="Proteomes" id="UP000682843">
    <property type="component" value="Chromosome"/>
</dbReference>
<name>A0ABX8AER8_9BRAD</name>
<dbReference type="EMBL" id="CP036498">
    <property type="protein sequence ID" value="QUS42254.1"/>
    <property type="molecule type" value="Genomic_DNA"/>
</dbReference>
<evidence type="ECO:0000313" key="3">
    <source>
        <dbReference type="Proteomes" id="UP000682843"/>
    </source>
</evidence>
<sequence>MALALTANSEDLQDRQQQEDAARQSGMTGAEIDLARRGSSFDALTSFAMALAIAARFTDPALIAATRDKAVKAGISPEVCAAIEAFAIKSFDPIA</sequence>
<gene>
    <name evidence="2" type="ORF">RPMA_04480</name>
</gene>
<organism evidence="2 3">
    <name type="scientific">Tardiphaga alba</name>
    <dbReference type="NCBI Taxonomy" id="340268"/>
    <lineage>
        <taxon>Bacteria</taxon>
        <taxon>Pseudomonadati</taxon>
        <taxon>Pseudomonadota</taxon>
        <taxon>Alphaproteobacteria</taxon>
        <taxon>Hyphomicrobiales</taxon>
        <taxon>Nitrobacteraceae</taxon>
        <taxon>Tardiphaga</taxon>
    </lineage>
</organism>
<reference evidence="2 3" key="1">
    <citation type="submission" date="2019-02" db="EMBL/GenBank/DDBJ databases">
        <title>Emended description of the genus Rhodopseudomonas and description of Rhodopseudomonas albus sp. nov., a non-phototrophic, heavy-metal-tolerant bacterium isolated from garden soil.</title>
        <authorList>
            <person name="Bao Z."/>
            <person name="Cao W.W."/>
            <person name="Sato Y."/>
            <person name="Nishizawa T."/>
            <person name="Zhao J."/>
            <person name="Guo Y."/>
            <person name="Ohta H."/>
        </authorList>
    </citation>
    <scope>NUCLEOTIDE SEQUENCE [LARGE SCALE GENOMIC DNA]</scope>
    <source>
        <strain evidence="2 3">SK50-23</strain>
    </source>
</reference>
<keyword evidence="3" id="KW-1185">Reference proteome</keyword>
<accession>A0ABX8AER8</accession>
<feature type="compositionally biased region" description="Basic and acidic residues" evidence="1">
    <location>
        <begin position="12"/>
        <end position="22"/>
    </location>
</feature>
<evidence type="ECO:0000313" key="2">
    <source>
        <dbReference type="EMBL" id="QUS42254.1"/>
    </source>
</evidence>
<feature type="region of interest" description="Disordered" evidence="1">
    <location>
        <begin position="1"/>
        <end position="29"/>
    </location>
</feature>
<proteinExistence type="predicted"/>
<evidence type="ECO:0000256" key="1">
    <source>
        <dbReference type="SAM" id="MobiDB-lite"/>
    </source>
</evidence>